<dbReference type="InterPro" id="IPR013785">
    <property type="entry name" value="Aldolase_TIM"/>
</dbReference>
<dbReference type="GO" id="GO:0046872">
    <property type="term" value="F:metal ion binding"/>
    <property type="evidence" value="ECO:0007669"/>
    <property type="project" value="UniProtKB-KW"/>
</dbReference>
<dbReference type="EMBL" id="LAZR01033556">
    <property type="protein sequence ID" value="KKL47756.1"/>
    <property type="molecule type" value="Genomic_DNA"/>
</dbReference>
<keyword evidence="1" id="KW-0949">S-adenosyl-L-methionine</keyword>
<evidence type="ECO:0000259" key="5">
    <source>
        <dbReference type="Pfam" id="PF04055"/>
    </source>
</evidence>
<evidence type="ECO:0000256" key="3">
    <source>
        <dbReference type="ARBA" id="ARBA00023004"/>
    </source>
</evidence>
<accession>A0A0F9D204</accession>
<dbReference type="SFLD" id="SFLDS00029">
    <property type="entry name" value="Radical_SAM"/>
    <property type="match status" value="1"/>
</dbReference>
<evidence type="ECO:0000256" key="1">
    <source>
        <dbReference type="ARBA" id="ARBA00022691"/>
    </source>
</evidence>
<proteinExistence type="predicted"/>
<gene>
    <name evidence="6" type="ORF">LCGC14_2332390</name>
</gene>
<keyword evidence="4" id="KW-0411">Iron-sulfur</keyword>
<dbReference type="SUPFAM" id="SSF102114">
    <property type="entry name" value="Radical SAM enzymes"/>
    <property type="match status" value="1"/>
</dbReference>
<comment type="caution">
    <text evidence="6">The sequence shown here is derived from an EMBL/GenBank/DDBJ whole genome shotgun (WGS) entry which is preliminary data.</text>
</comment>
<evidence type="ECO:0000256" key="4">
    <source>
        <dbReference type="ARBA" id="ARBA00023014"/>
    </source>
</evidence>
<dbReference type="GO" id="GO:0051536">
    <property type="term" value="F:iron-sulfur cluster binding"/>
    <property type="evidence" value="ECO:0007669"/>
    <property type="project" value="UniProtKB-KW"/>
</dbReference>
<protein>
    <recommendedName>
        <fullName evidence="5">Radical SAM core domain-containing protein</fullName>
    </recommendedName>
</protein>
<dbReference type="InterPro" id="IPR058240">
    <property type="entry name" value="rSAM_sf"/>
</dbReference>
<organism evidence="6">
    <name type="scientific">marine sediment metagenome</name>
    <dbReference type="NCBI Taxonomy" id="412755"/>
    <lineage>
        <taxon>unclassified sequences</taxon>
        <taxon>metagenomes</taxon>
        <taxon>ecological metagenomes</taxon>
    </lineage>
</organism>
<evidence type="ECO:0000256" key="2">
    <source>
        <dbReference type="ARBA" id="ARBA00022723"/>
    </source>
</evidence>
<sequence length="172" mass="20127">MKIARLIVTFDCERNCSYCCNKYKSIVGNRTKIKSLKEVKYYDAVCITGGEPMLNPYKVYGIIQILKKQNPKVIIYLYSALWVRDMVDMMAVVNGIHFTLHANSTAIDILNFYEFQKEAQNFPWVSFRLYVHPQIKYGVNVVPKVWKRIESKPWIGEESCQLPENETLFELI</sequence>
<dbReference type="Pfam" id="PF04055">
    <property type="entry name" value="Radical_SAM"/>
    <property type="match status" value="1"/>
</dbReference>
<dbReference type="GO" id="GO:0003824">
    <property type="term" value="F:catalytic activity"/>
    <property type="evidence" value="ECO:0007669"/>
    <property type="project" value="InterPro"/>
</dbReference>
<dbReference type="Gene3D" id="3.20.20.70">
    <property type="entry name" value="Aldolase class I"/>
    <property type="match status" value="1"/>
</dbReference>
<dbReference type="InterPro" id="IPR007197">
    <property type="entry name" value="rSAM"/>
</dbReference>
<keyword evidence="3" id="KW-0408">Iron</keyword>
<reference evidence="6" key="1">
    <citation type="journal article" date="2015" name="Nature">
        <title>Complex archaea that bridge the gap between prokaryotes and eukaryotes.</title>
        <authorList>
            <person name="Spang A."/>
            <person name="Saw J.H."/>
            <person name="Jorgensen S.L."/>
            <person name="Zaremba-Niedzwiedzka K."/>
            <person name="Martijn J."/>
            <person name="Lind A.E."/>
            <person name="van Eijk R."/>
            <person name="Schleper C."/>
            <person name="Guy L."/>
            <person name="Ettema T.J."/>
        </authorList>
    </citation>
    <scope>NUCLEOTIDE SEQUENCE</scope>
</reference>
<dbReference type="AlphaFoldDB" id="A0A0F9D204"/>
<keyword evidence="2" id="KW-0479">Metal-binding</keyword>
<feature type="domain" description="Radical SAM core" evidence="5">
    <location>
        <begin position="7"/>
        <end position="112"/>
    </location>
</feature>
<evidence type="ECO:0000313" key="6">
    <source>
        <dbReference type="EMBL" id="KKL47756.1"/>
    </source>
</evidence>
<name>A0A0F9D204_9ZZZZ</name>